<keyword evidence="9" id="KW-0585">Phenylalanine catabolism</keyword>
<keyword evidence="6" id="KW-0677">Repeat</keyword>
<evidence type="ECO:0000313" key="11">
    <source>
        <dbReference type="EMBL" id="KAA0203934.1"/>
    </source>
</evidence>
<keyword evidence="5" id="KW-0479">Metal-binding</keyword>
<reference evidence="11" key="1">
    <citation type="submission" date="2014-08" db="EMBL/GenBank/DDBJ databases">
        <authorList>
            <person name="Murali S."/>
            <person name="Richards S."/>
            <person name="Bandaranaike D."/>
            <person name="Bellair M."/>
            <person name="Blankenburg K."/>
            <person name="Chao H."/>
            <person name="Dinh H."/>
            <person name="Doddapaneni H."/>
            <person name="Dugan-Rocha S."/>
            <person name="Elkadiri S."/>
            <person name="Gnanaolivu R."/>
            <person name="Hughes D."/>
            <person name="Lee S."/>
            <person name="Li M."/>
            <person name="Ming W."/>
            <person name="Munidasa M."/>
            <person name="Muniz J."/>
            <person name="Nguyen L."/>
            <person name="Osuji N."/>
            <person name="Pu L.-L."/>
            <person name="Puazo M."/>
            <person name="Skinner E."/>
            <person name="Qu C."/>
            <person name="Quiroz J."/>
            <person name="Raj R."/>
            <person name="Weissenberger G."/>
            <person name="Xin Y."/>
            <person name="Zou X."/>
            <person name="Han Y."/>
            <person name="Worley K."/>
            <person name="Muzny D."/>
            <person name="Gibbs R."/>
        </authorList>
    </citation>
    <scope>NUCLEOTIDE SEQUENCE</scope>
    <source>
        <strain evidence="11">HAZT.00-mixed</strain>
        <tissue evidence="11">Whole organism</tissue>
    </source>
</reference>
<feature type="domain" description="VOC" evidence="10">
    <location>
        <begin position="29"/>
        <end position="160"/>
    </location>
</feature>
<comment type="similarity">
    <text evidence="3">Belongs to the 4HPPD family.</text>
</comment>
<dbReference type="EC" id="1.13.11.27" evidence="4"/>
<dbReference type="Proteomes" id="UP000711488">
    <property type="component" value="Unassembled WGS sequence"/>
</dbReference>
<dbReference type="Gene3D" id="3.10.180.10">
    <property type="entry name" value="2,3-Dihydroxybiphenyl 1,2-Dioxygenase, domain 1"/>
    <property type="match status" value="1"/>
</dbReference>
<protein>
    <recommendedName>
        <fullName evidence="4">4-hydroxyphenylpyruvate dioxygenase</fullName>
        <ecNumber evidence="4">1.13.11.27</ecNumber>
    </recommendedName>
</protein>
<dbReference type="AlphaFoldDB" id="A0A6A0HFM9"/>
<evidence type="ECO:0000256" key="9">
    <source>
        <dbReference type="ARBA" id="ARBA00023232"/>
    </source>
</evidence>
<evidence type="ECO:0000256" key="3">
    <source>
        <dbReference type="ARBA" id="ARBA00005877"/>
    </source>
</evidence>
<organism evidence="11">
    <name type="scientific">Hyalella azteca</name>
    <name type="common">Amphipod</name>
    <dbReference type="NCBI Taxonomy" id="294128"/>
    <lineage>
        <taxon>Eukaryota</taxon>
        <taxon>Metazoa</taxon>
        <taxon>Ecdysozoa</taxon>
        <taxon>Arthropoda</taxon>
        <taxon>Crustacea</taxon>
        <taxon>Multicrustacea</taxon>
        <taxon>Malacostraca</taxon>
        <taxon>Eumalacostraca</taxon>
        <taxon>Peracarida</taxon>
        <taxon>Amphipoda</taxon>
        <taxon>Senticaudata</taxon>
        <taxon>Talitrida</taxon>
        <taxon>Talitroidea</taxon>
        <taxon>Hyalellidae</taxon>
        <taxon>Hyalella</taxon>
    </lineage>
</organism>
<dbReference type="GO" id="GO:0006559">
    <property type="term" value="P:L-phenylalanine catabolic process"/>
    <property type="evidence" value="ECO:0007669"/>
    <property type="project" value="UniProtKB-KW"/>
</dbReference>
<evidence type="ECO:0000256" key="7">
    <source>
        <dbReference type="ARBA" id="ARBA00022878"/>
    </source>
</evidence>
<dbReference type="PANTHER" id="PTHR11959:SF1">
    <property type="entry name" value="4-HYDROXYPHENYLPYRUVATE DIOXYGENASE"/>
    <property type="match status" value="1"/>
</dbReference>
<keyword evidence="7" id="KW-0828">Tyrosine catabolism</keyword>
<evidence type="ECO:0000256" key="1">
    <source>
        <dbReference type="ARBA" id="ARBA00001962"/>
    </source>
</evidence>
<sequence length="171" mass="19425">MYFKRPTLTKDQRWNVFATRVPEAGKFLNFDHIRFWVGNAKQAASYYCVRLGFEPYAYRGLETGSRTVCSHAVKQNKIVYVFESALMPDNQEMGQHLVRHGDGAKDVAFAVEDLDAIMKRGGQVVRDIWEEQDDCGNFKDVTGFNLQGFGAGNFKALFEAIEIDQAERGNL</sequence>
<evidence type="ECO:0000256" key="5">
    <source>
        <dbReference type="ARBA" id="ARBA00022723"/>
    </source>
</evidence>
<evidence type="ECO:0000256" key="6">
    <source>
        <dbReference type="ARBA" id="ARBA00022737"/>
    </source>
</evidence>
<reference evidence="11" key="3">
    <citation type="submission" date="2019-06" db="EMBL/GenBank/DDBJ databases">
        <authorList>
            <person name="Poynton C."/>
            <person name="Hasenbein S."/>
            <person name="Benoit J.B."/>
            <person name="Sepulveda M.S."/>
            <person name="Poelchau M.F."/>
            <person name="Murali S.C."/>
            <person name="Chen S."/>
            <person name="Glastad K.M."/>
            <person name="Werren J.H."/>
            <person name="Vineis J.H."/>
            <person name="Bowen J.L."/>
            <person name="Friedrich M."/>
            <person name="Jones J."/>
            <person name="Robertson H.M."/>
            <person name="Feyereisen R."/>
            <person name="Mechler-Hickson A."/>
            <person name="Mathers N."/>
            <person name="Lee C.E."/>
            <person name="Colbourne J.K."/>
            <person name="Biales A."/>
            <person name="Johnston J.S."/>
            <person name="Wellborn G.A."/>
            <person name="Rosendale A.J."/>
            <person name="Cridge A.G."/>
            <person name="Munoz-Torres M.C."/>
            <person name="Bain P.A."/>
            <person name="Manny A.R."/>
            <person name="Major K.M."/>
            <person name="Lambert F.N."/>
            <person name="Vulpe C.D."/>
            <person name="Tuck P."/>
            <person name="Blalock B.J."/>
            <person name="Lin Y.-Y."/>
            <person name="Smith M.E."/>
            <person name="Ochoa-Acuna H."/>
            <person name="Chen M.-J.M."/>
            <person name="Childers C.P."/>
            <person name="Qu J."/>
            <person name="Dugan S."/>
            <person name="Lee S.L."/>
            <person name="Chao H."/>
            <person name="Dinh H."/>
            <person name="Han Y."/>
            <person name="Doddapaneni H."/>
            <person name="Worley K.C."/>
            <person name="Muzny D.M."/>
            <person name="Gibbs R.A."/>
            <person name="Richards S."/>
        </authorList>
    </citation>
    <scope>NUCLEOTIDE SEQUENCE</scope>
    <source>
        <strain evidence="11">HAZT.00-mixed</strain>
        <tissue evidence="11">Whole organism</tissue>
    </source>
</reference>
<comment type="cofactor">
    <cofactor evidence="1">
        <name>Fe cation</name>
        <dbReference type="ChEBI" id="CHEBI:24875"/>
    </cofactor>
</comment>
<dbReference type="InterPro" id="IPR029068">
    <property type="entry name" value="Glyas_Bleomycin-R_OHBP_Dase"/>
</dbReference>
<dbReference type="InterPro" id="IPR005956">
    <property type="entry name" value="4OHPhenylPyrv_dOase"/>
</dbReference>
<evidence type="ECO:0000256" key="8">
    <source>
        <dbReference type="ARBA" id="ARBA00023004"/>
    </source>
</evidence>
<dbReference type="PANTHER" id="PTHR11959">
    <property type="entry name" value="4-HYDROXYPHENYLPYRUVATE DIOXYGENASE"/>
    <property type="match status" value="1"/>
</dbReference>
<evidence type="ECO:0000256" key="4">
    <source>
        <dbReference type="ARBA" id="ARBA00013222"/>
    </source>
</evidence>
<dbReference type="GO" id="GO:0046872">
    <property type="term" value="F:metal ion binding"/>
    <property type="evidence" value="ECO:0007669"/>
    <property type="project" value="UniProtKB-KW"/>
</dbReference>
<dbReference type="GO" id="GO:0000139">
    <property type="term" value="C:Golgi membrane"/>
    <property type="evidence" value="ECO:0007669"/>
    <property type="project" value="TreeGrafter"/>
</dbReference>
<dbReference type="SUPFAM" id="SSF54593">
    <property type="entry name" value="Glyoxalase/Bleomycin resistance protein/Dihydroxybiphenyl dioxygenase"/>
    <property type="match status" value="1"/>
</dbReference>
<dbReference type="Pfam" id="PF00903">
    <property type="entry name" value="Glyoxalase"/>
    <property type="match status" value="1"/>
</dbReference>
<comment type="caution">
    <text evidence="11">The sequence shown here is derived from an EMBL/GenBank/DDBJ whole genome shotgun (WGS) entry which is preliminary data.</text>
</comment>
<dbReference type="InterPro" id="IPR004360">
    <property type="entry name" value="Glyas_Fos-R_dOase_dom"/>
</dbReference>
<dbReference type="GO" id="GO:0005789">
    <property type="term" value="C:endoplasmic reticulum membrane"/>
    <property type="evidence" value="ECO:0007669"/>
    <property type="project" value="TreeGrafter"/>
</dbReference>
<name>A0A6A0HFM9_HYAAZ</name>
<dbReference type="GO" id="GO:0006572">
    <property type="term" value="P:L-tyrosine catabolic process"/>
    <property type="evidence" value="ECO:0007669"/>
    <property type="project" value="UniProtKB-KW"/>
</dbReference>
<evidence type="ECO:0000259" key="10">
    <source>
        <dbReference type="PROSITE" id="PS51819"/>
    </source>
</evidence>
<dbReference type="EMBL" id="JQDR03000346">
    <property type="protein sequence ID" value="KAA0203934.1"/>
    <property type="molecule type" value="Genomic_DNA"/>
</dbReference>
<gene>
    <name evidence="11" type="ORF">HAZT_HAZT001883</name>
</gene>
<reference evidence="11" key="2">
    <citation type="journal article" date="2018" name="Environ. Sci. Technol.">
        <title>The Toxicogenome of Hyalella azteca: A Model for Sediment Ecotoxicology and Evolutionary Toxicology.</title>
        <authorList>
            <person name="Poynton H.C."/>
            <person name="Hasenbein S."/>
            <person name="Benoit J.B."/>
            <person name="Sepulveda M.S."/>
            <person name="Poelchau M.F."/>
            <person name="Hughes D.S.T."/>
            <person name="Murali S.C."/>
            <person name="Chen S."/>
            <person name="Glastad K.M."/>
            <person name="Goodisman M.A.D."/>
            <person name="Werren J.H."/>
            <person name="Vineis J.H."/>
            <person name="Bowen J.L."/>
            <person name="Friedrich M."/>
            <person name="Jones J."/>
            <person name="Robertson H.M."/>
            <person name="Feyereisen R."/>
            <person name="Mechler-Hickson A."/>
            <person name="Mathers N."/>
            <person name="Lee C.E."/>
            <person name="Colbourne J.K."/>
            <person name="Biales A."/>
            <person name="Johnston J.S."/>
            <person name="Wellborn G.A."/>
            <person name="Rosendale A.J."/>
            <person name="Cridge A.G."/>
            <person name="Munoz-Torres M.C."/>
            <person name="Bain P.A."/>
            <person name="Manny A.R."/>
            <person name="Major K.M."/>
            <person name="Lambert F.N."/>
            <person name="Vulpe C.D."/>
            <person name="Tuck P."/>
            <person name="Blalock B.J."/>
            <person name="Lin Y.Y."/>
            <person name="Smith M.E."/>
            <person name="Ochoa-Acuna H."/>
            <person name="Chen M.M."/>
            <person name="Childers C.P."/>
            <person name="Qu J."/>
            <person name="Dugan S."/>
            <person name="Lee S.L."/>
            <person name="Chao H."/>
            <person name="Dinh H."/>
            <person name="Han Y."/>
            <person name="Doddapaneni H."/>
            <person name="Worley K.C."/>
            <person name="Muzny D.M."/>
            <person name="Gibbs R.A."/>
            <person name="Richards S."/>
        </authorList>
    </citation>
    <scope>NUCLEOTIDE SEQUENCE</scope>
    <source>
        <strain evidence="11">HAZT.00-mixed</strain>
        <tissue evidence="11">Whole organism</tissue>
    </source>
</reference>
<evidence type="ECO:0000256" key="2">
    <source>
        <dbReference type="ARBA" id="ARBA00005162"/>
    </source>
</evidence>
<dbReference type="CDD" id="cd08342">
    <property type="entry name" value="HPPD_N_like"/>
    <property type="match status" value="1"/>
</dbReference>
<accession>A0A6A0HFM9</accession>
<keyword evidence="8" id="KW-0408">Iron</keyword>
<comment type="pathway">
    <text evidence="2">Amino-acid degradation; L-phenylalanine degradation; acetoacetate and fumarate from L-phenylalanine: step 3/6.</text>
</comment>
<dbReference type="InterPro" id="IPR037523">
    <property type="entry name" value="VOC_core"/>
</dbReference>
<dbReference type="InterPro" id="IPR041736">
    <property type="entry name" value="4OHPhenylPyrv_dOase_N"/>
</dbReference>
<proteinExistence type="inferred from homology"/>
<dbReference type="GO" id="GO:0003868">
    <property type="term" value="F:4-hydroxyphenylpyruvate dioxygenase activity"/>
    <property type="evidence" value="ECO:0007669"/>
    <property type="project" value="UniProtKB-EC"/>
</dbReference>
<dbReference type="PROSITE" id="PS51819">
    <property type="entry name" value="VOC"/>
    <property type="match status" value="1"/>
</dbReference>